<evidence type="ECO:0000256" key="2">
    <source>
        <dbReference type="ARBA" id="ARBA00006283"/>
    </source>
</evidence>
<name>A0A1Y1YUV4_9FUNG</name>
<accession>A0A1Y1YUV4</accession>
<dbReference type="InParanoid" id="A0A1Y1YUV4"/>
<keyword evidence="10" id="KW-1185">Reference proteome</keyword>
<evidence type="ECO:0000313" key="9">
    <source>
        <dbReference type="EMBL" id="ORY01781.1"/>
    </source>
</evidence>
<reference evidence="9 10" key="1">
    <citation type="submission" date="2016-07" db="EMBL/GenBank/DDBJ databases">
        <title>Pervasive Adenine N6-methylation of Active Genes in Fungi.</title>
        <authorList>
            <consortium name="DOE Joint Genome Institute"/>
            <person name="Mondo S.J."/>
            <person name="Dannebaum R.O."/>
            <person name="Kuo R.C."/>
            <person name="Labutti K."/>
            <person name="Haridas S."/>
            <person name="Kuo A."/>
            <person name="Salamov A."/>
            <person name="Ahrendt S.R."/>
            <person name="Lipzen A."/>
            <person name="Sullivan W."/>
            <person name="Andreopoulos W.B."/>
            <person name="Clum A."/>
            <person name="Lindquist E."/>
            <person name="Daum C."/>
            <person name="Ramamoorthy G.K."/>
            <person name="Gryganskyi A."/>
            <person name="Culley D."/>
            <person name="Magnuson J.K."/>
            <person name="James T.Y."/>
            <person name="O'Malley M.A."/>
            <person name="Stajich J.E."/>
            <person name="Spatafora J.W."/>
            <person name="Visel A."/>
            <person name="Grigoriev I.V."/>
        </authorList>
    </citation>
    <scope>NUCLEOTIDE SEQUENCE [LARGE SCALE GENOMIC DNA]</scope>
    <source>
        <strain evidence="9 10">CBS 931.73</strain>
    </source>
</reference>
<gene>
    <name evidence="9" type="ORF">K493DRAFT_312288</name>
</gene>
<dbReference type="GO" id="GO:0005634">
    <property type="term" value="C:nucleus"/>
    <property type="evidence" value="ECO:0007669"/>
    <property type="project" value="UniProtKB-SubCell"/>
</dbReference>
<comment type="caution">
    <text evidence="9">The sequence shown here is derived from an EMBL/GenBank/DDBJ whole genome shotgun (WGS) entry which is preliminary data.</text>
</comment>
<evidence type="ECO:0000256" key="4">
    <source>
        <dbReference type="ARBA" id="ARBA00023015"/>
    </source>
</evidence>
<keyword evidence="6" id="KW-0539">Nucleus</keyword>
<protein>
    <recommendedName>
        <fullName evidence="8">Histone deacetylase complex subunit SAP30 Sin3 binding domain-containing protein</fullName>
    </recommendedName>
</protein>
<dbReference type="InterPro" id="IPR024145">
    <property type="entry name" value="His_deAcase_SAP30/SAP30L"/>
</dbReference>
<dbReference type="Gene3D" id="6.10.160.20">
    <property type="match status" value="1"/>
</dbReference>
<evidence type="ECO:0000256" key="6">
    <source>
        <dbReference type="ARBA" id="ARBA00023242"/>
    </source>
</evidence>
<dbReference type="EMBL" id="MCFE01000065">
    <property type="protein sequence ID" value="ORY01781.1"/>
    <property type="molecule type" value="Genomic_DNA"/>
</dbReference>
<sequence length="123" mass="13864">MAAKPKSTKSSTSSKSKSRGKDKEKDEKKLLSPKKSDQTLQGEALPKLNFDTLNMNVLRKYRRVFKVNVKSRSNRPELVAAVSKHFASQTVNEHETISLFLYSVHNKDKILKLPPSAIPSEQP</sequence>
<dbReference type="InterPro" id="IPR038291">
    <property type="entry name" value="SAP30_C_sf"/>
</dbReference>
<feature type="domain" description="Histone deacetylase complex subunit SAP30 Sin3 binding" evidence="8">
    <location>
        <begin position="53"/>
        <end position="104"/>
    </location>
</feature>
<evidence type="ECO:0000256" key="7">
    <source>
        <dbReference type="SAM" id="MobiDB-lite"/>
    </source>
</evidence>
<evidence type="ECO:0000256" key="5">
    <source>
        <dbReference type="ARBA" id="ARBA00023163"/>
    </source>
</evidence>
<comment type="subcellular location">
    <subcellularLocation>
        <location evidence="1">Nucleus</location>
    </subcellularLocation>
</comment>
<dbReference type="Pfam" id="PF13867">
    <property type="entry name" value="SAP30_Sin3_bdg"/>
    <property type="match status" value="1"/>
</dbReference>
<dbReference type="InterPro" id="IPR025718">
    <property type="entry name" value="SAP30_Sin3-bd"/>
</dbReference>
<dbReference type="STRING" id="1314790.A0A1Y1YUV4"/>
<feature type="compositionally biased region" description="Basic and acidic residues" evidence="7">
    <location>
        <begin position="19"/>
        <end position="37"/>
    </location>
</feature>
<evidence type="ECO:0000256" key="3">
    <source>
        <dbReference type="ARBA" id="ARBA00022491"/>
    </source>
</evidence>
<dbReference type="Proteomes" id="UP000193498">
    <property type="component" value="Unassembled WGS sequence"/>
</dbReference>
<keyword evidence="3" id="KW-0678">Repressor</keyword>
<feature type="region of interest" description="Disordered" evidence="7">
    <location>
        <begin position="1"/>
        <end position="45"/>
    </location>
</feature>
<feature type="compositionally biased region" description="Low complexity" evidence="7">
    <location>
        <begin position="1"/>
        <end position="15"/>
    </location>
</feature>
<organism evidence="9 10">
    <name type="scientific">Basidiobolus meristosporus CBS 931.73</name>
    <dbReference type="NCBI Taxonomy" id="1314790"/>
    <lineage>
        <taxon>Eukaryota</taxon>
        <taxon>Fungi</taxon>
        <taxon>Fungi incertae sedis</taxon>
        <taxon>Zoopagomycota</taxon>
        <taxon>Entomophthoromycotina</taxon>
        <taxon>Basidiobolomycetes</taxon>
        <taxon>Basidiobolales</taxon>
        <taxon>Basidiobolaceae</taxon>
        <taxon>Basidiobolus</taxon>
    </lineage>
</organism>
<dbReference type="OrthoDB" id="510958at2759"/>
<dbReference type="PANTHER" id="PTHR13286">
    <property type="entry name" value="SAP30"/>
    <property type="match status" value="1"/>
</dbReference>
<keyword evidence="4" id="KW-0805">Transcription regulation</keyword>
<proteinExistence type="inferred from homology"/>
<evidence type="ECO:0000259" key="8">
    <source>
        <dbReference type="Pfam" id="PF13867"/>
    </source>
</evidence>
<evidence type="ECO:0000256" key="1">
    <source>
        <dbReference type="ARBA" id="ARBA00004123"/>
    </source>
</evidence>
<evidence type="ECO:0000313" key="10">
    <source>
        <dbReference type="Proteomes" id="UP000193498"/>
    </source>
</evidence>
<comment type="similarity">
    <text evidence="2">Belongs to the SAP30 family.</text>
</comment>
<dbReference type="AlphaFoldDB" id="A0A1Y1YUV4"/>
<keyword evidence="5" id="KW-0804">Transcription</keyword>